<comment type="similarity">
    <text evidence="13">Belongs to the carbohydrate kinase PfkB family. LacC subfamily.</text>
</comment>
<evidence type="ECO:0000313" key="15">
    <source>
        <dbReference type="EMBL" id="NOU83566.1"/>
    </source>
</evidence>
<comment type="subunit">
    <text evidence="12">Homodimer.</text>
</comment>
<feature type="binding site" evidence="12">
    <location>
        <position position="282"/>
    </location>
    <ligand>
        <name>K(+)</name>
        <dbReference type="ChEBI" id="CHEBI:29103"/>
    </ligand>
</feature>
<dbReference type="InterPro" id="IPR011611">
    <property type="entry name" value="PfkB_dom"/>
</dbReference>
<evidence type="ECO:0000256" key="1">
    <source>
        <dbReference type="ARBA" id="ARBA00005380"/>
    </source>
</evidence>
<keyword evidence="9 12" id="KW-0460">Magnesium</keyword>
<dbReference type="InterPro" id="IPR011877">
    <property type="entry name" value="Ribokinase"/>
</dbReference>
<sequence>MLSIVVIGSLNMDMVVRTKRAPEAGETLFGQEFALSPGGKGANQAVAAARLGAEVTMIGRVGRDSFGSGLLEVMSQEQVHTGYITQSESQATGVASIVVDGEGENRIIVVPGANVEMKPADIEALEPVIRQAGIVVMQLETDLTMVEAAAAVASRHGIPVILNPAPAQPLGDELLHHVTYLTPNETEAGILAGISVESVDDAERAARILLQKGVQHIIVTLGSKGALIVNAAGSLHVPGFPVQAVDTVAAGDSFNGALAWQLTRGKTLDEAVRFANAVGALAVGKAGAIPSLPRLQEVKQFLQEAADAEPGAQ</sequence>
<comment type="caution">
    <text evidence="15">The sequence shown here is derived from an EMBL/GenBank/DDBJ whole genome shotgun (WGS) entry which is preliminary data.</text>
</comment>
<evidence type="ECO:0000256" key="2">
    <source>
        <dbReference type="ARBA" id="ARBA00012035"/>
    </source>
</evidence>
<keyword evidence="16" id="KW-1185">Reference proteome</keyword>
<feature type="binding site" evidence="12">
    <location>
        <position position="140"/>
    </location>
    <ligand>
        <name>substrate</name>
    </ligand>
</feature>
<evidence type="ECO:0000256" key="4">
    <source>
        <dbReference type="ARBA" id="ARBA00022679"/>
    </source>
</evidence>
<dbReference type="HAMAP" id="MF_01987">
    <property type="entry name" value="Ribokinase"/>
    <property type="match status" value="1"/>
</dbReference>
<name>A0ABX1YUK8_9BACL</name>
<comment type="similarity">
    <text evidence="1">Belongs to the carbohydrate kinase pfkB family.</text>
</comment>
<evidence type="ECO:0000256" key="6">
    <source>
        <dbReference type="ARBA" id="ARBA00022741"/>
    </source>
</evidence>
<dbReference type="Pfam" id="PF00294">
    <property type="entry name" value="PfkB"/>
    <property type="match status" value="1"/>
</dbReference>
<evidence type="ECO:0000256" key="8">
    <source>
        <dbReference type="ARBA" id="ARBA00022840"/>
    </source>
</evidence>
<evidence type="ECO:0000256" key="7">
    <source>
        <dbReference type="ARBA" id="ARBA00022777"/>
    </source>
</evidence>
<keyword evidence="12" id="KW-0963">Cytoplasm</keyword>
<dbReference type="InterPro" id="IPR002173">
    <property type="entry name" value="Carboh/pur_kinase_PfkB_CS"/>
</dbReference>
<dbReference type="GO" id="GO:0004747">
    <property type="term" value="F:ribokinase activity"/>
    <property type="evidence" value="ECO:0007669"/>
    <property type="project" value="UniProtKB-EC"/>
</dbReference>
<feature type="binding site" evidence="12">
    <location>
        <position position="276"/>
    </location>
    <ligand>
        <name>ATP</name>
        <dbReference type="ChEBI" id="CHEBI:30616"/>
    </ligand>
</feature>
<comment type="subcellular location">
    <subcellularLocation>
        <location evidence="12">Cytoplasm</location>
    </subcellularLocation>
</comment>
<dbReference type="PANTHER" id="PTHR10584">
    <property type="entry name" value="SUGAR KINASE"/>
    <property type="match status" value="1"/>
</dbReference>
<dbReference type="CDD" id="cd01174">
    <property type="entry name" value="ribokinase"/>
    <property type="match status" value="1"/>
</dbReference>
<proteinExistence type="inferred from homology"/>
<gene>
    <name evidence="12 15" type="primary">rbsK</name>
    <name evidence="15" type="ORF">GC101_32425</name>
</gene>
<feature type="binding site" evidence="12">
    <location>
        <begin position="39"/>
        <end position="43"/>
    </location>
    <ligand>
        <name>substrate</name>
    </ligand>
</feature>
<comment type="pathway">
    <text evidence="12">Carbohydrate metabolism; D-ribose degradation; D-ribose 5-phosphate from beta-D-ribopyranose: step 2/2.</text>
</comment>
<comment type="function">
    <text evidence="12">Catalyzes the phosphorylation of ribose at O-5 in a reaction requiring ATP and magnesium. The resulting D-ribose-5-phosphate can then be used either for sythesis of nucleotides, histidine, and tryptophan, or as a component of the pentose phosphate pathway.</text>
</comment>
<comment type="pathway">
    <text evidence="13">Carbohydrate metabolism; D-tagatose 6-phosphate degradation; D-glyceraldehyde 3-phosphate and glycerone phosphate from D-tagatose 6-phosphate: step 1/2.</text>
</comment>
<evidence type="ECO:0000313" key="16">
    <source>
        <dbReference type="Proteomes" id="UP000596857"/>
    </source>
</evidence>
<evidence type="ECO:0000256" key="5">
    <source>
        <dbReference type="ARBA" id="ARBA00022723"/>
    </source>
</evidence>
<feature type="binding site" evidence="12">
    <location>
        <position position="252"/>
    </location>
    <ligand>
        <name>substrate</name>
    </ligand>
</feature>
<evidence type="ECO:0000256" key="10">
    <source>
        <dbReference type="ARBA" id="ARBA00022958"/>
    </source>
</evidence>
<dbReference type="SUPFAM" id="SSF53613">
    <property type="entry name" value="Ribokinase-like"/>
    <property type="match status" value="1"/>
</dbReference>
<feature type="binding site" evidence="12">
    <location>
        <begin position="220"/>
        <end position="225"/>
    </location>
    <ligand>
        <name>ATP</name>
        <dbReference type="ChEBI" id="CHEBI:30616"/>
    </ligand>
</feature>
<dbReference type="Proteomes" id="UP000596857">
    <property type="component" value="Unassembled WGS sequence"/>
</dbReference>
<feature type="binding site" evidence="12">
    <location>
        <begin position="251"/>
        <end position="252"/>
    </location>
    <ligand>
        <name>ATP</name>
        <dbReference type="ChEBI" id="CHEBI:30616"/>
    </ligand>
</feature>
<dbReference type="PROSITE" id="PS00584">
    <property type="entry name" value="PFKB_KINASES_2"/>
    <property type="match status" value="1"/>
</dbReference>
<dbReference type="InterPro" id="IPR002139">
    <property type="entry name" value="Ribo/fructo_kinase"/>
</dbReference>
<dbReference type="PANTHER" id="PTHR10584:SF166">
    <property type="entry name" value="RIBOKINASE"/>
    <property type="match status" value="1"/>
</dbReference>
<keyword evidence="5 12" id="KW-0479">Metal-binding</keyword>
<reference evidence="15 16" key="1">
    <citation type="submission" date="2019-10" db="EMBL/GenBank/DDBJ databases">
        <title>Description of Paenibacillus terricola sp. nov.</title>
        <authorList>
            <person name="Carlier A."/>
            <person name="Qi S."/>
        </authorList>
    </citation>
    <scope>NUCLEOTIDE SEQUENCE [LARGE SCALE GENOMIC DNA]</scope>
    <source>
        <strain evidence="15 16">LMG 31459</strain>
    </source>
</reference>
<dbReference type="Gene3D" id="3.40.1190.20">
    <property type="match status" value="1"/>
</dbReference>
<feature type="binding site" evidence="12">
    <location>
        <position position="246"/>
    </location>
    <ligand>
        <name>K(+)</name>
        <dbReference type="ChEBI" id="CHEBI:29103"/>
    </ligand>
</feature>
<protein>
    <recommendedName>
        <fullName evidence="3 12">Ribokinase</fullName>
        <shortName evidence="12">RK</shortName>
        <ecNumber evidence="2 12">2.7.1.15</ecNumber>
    </recommendedName>
</protein>
<dbReference type="EMBL" id="WHOB01000093">
    <property type="protein sequence ID" value="NOU83566.1"/>
    <property type="molecule type" value="Genomic_DNA"/>
</dbReference>
<feature type="domain" description="Carbohydrate kinase PfkB" evidence="14">
    <location>
        <begin position="1"/>
        <end position="293"/>
    </location>
</feature>
<comment type="cofactor">
    <cofactor evidence="12">
        <name>Mg(2+)</name>
        <dbReference type="ChEBI" id="CHEBI:18420"/>
    </cofactor>
    <text evidence="12">Requires a divalent cation, most likely magnesium in vivo, as an electrophilic catalyst to aid phosphoryl group transfer. It is the chelate of the metal and the nucleotide that is the actual substrate.</text>
</comment>
<keyword evidence="10 12" id="KW-0630">Potassium</keyword>
<feature type="binding site" evidence="12">
    <location>
        <position position="291"/>
    </location>
    <ligand>
        <name>K(+)</name>
        <dbReference type="ChEBI" id="CHEBI:29103"/>
    </ligand>
</feature>
<dbReference type="PRINTS" id="PR00990">
    <property type="entry name" value="RIBOKINASE"/>
</dbReference>
<comment type="similarity">
    <text evidence="12">Belongs to the carbohydrate kinase PfkB family. Ribokinase subfamily.</text>
</comment>
<organism evidence="15 16">
    <name type="scientific">Paenibacillus phytohabitans</name>
    <dbReference type="NCBI Taxonomy" id="2654978"/>
    <lineage>
        <taxon>Bacteria</taxon>
        <taxon>Bacillati</taxon>
        <taxon>Bacillota</taxon>
        <taxon>Bacilli</taxon>
        <taxon>Bacillales</taxon>
        <taxon>Paenibacillaceae</taxon>
        <taxon>Paenibacillus</taxon>
    </lineage>
</organism>
<comment type="catalytic activity">
    <reaction evidence="12">
        <text>D-ribose + ATP = D-ribose 5-phosphate + ADP + H(+)</text>
        <dbReference type="Rhea" id="RHEA:13697"/>
        <dbReference type="ChEBI" id="CHEBI:15378"/>
        <dbReference type="ChEBI" id="CHEBI:30616"/>
        <dbReference type="ChEBI" id="CHEBI:47013"/>
        <dbReference type="ChEBI" id="CHEBI:78346"/>
        <dbReference type="ChEBI" id="CHEBI:456216"/>
        <dbReference type="EC" id="2.7.1.15"/>
    </reaction>
</comment>
<evidence type="ECO:0000256" key="3">
    <source>
        <dbReference type="ARBA" id="ARBA00016943"/>
    </source>
</evidence>
<dbReference type="PIRSF" id="PIRSF000535">
    <property type="entry name" value="1PFK/6PFK/LacC"/>
    <property type="match status" value="1"/>
</dbReference>
<evidence type="ECO:0000256" key="11">
    <source>
        <dbReference type="ARBA" id="ARBA00023277"/>
    </source>
</evidence>
<accession>A0ABX1YUK8</accession>
<dbReference type="InterPro" id="IPR017583">
    <property type="entry name" value="Tagatose/fructose_Pkinase"/>
</dbReference>
<comment type="activity regulation">
    <text evidence="12">Activated by a monovalent cation that binds near, but not in, the active site. The most likely occupant of the site in vivo is potassium. Ion binding induces a conformational change that may alter substrate affinity.</text>
</comment>
<evidence type="ECO:0000259" key="14">
    <source>
        <dbReference type="Pfam" id="PF00294"/>
    </source>
</evidence>
<feature type="active site" description="Proton acceptor" evidence="12">
    <location>
        <position position="252"/>
    </location>
</feature>
<feature type="binding site" evidence="12">
    <location>
        <begin position="11"/>
        <end position="13"/>
    </location>
    <ligand>
        <name>substrate</name>
    </ligand>
</feature>
<feature type="binding site" evidence="12">
    <location>
        <position position="248"/>
    </location>
    <ligand>
        <name>K(+)</name>
        <dbReference type="ChEBI" id="CHEBI:29103"/>
    </ligand>
</feature>
<keyword evidence="8 12" id="KW-0067">ATP-binding</keyword>
<feature type="binding site" evidence="12">
    <location>
        <position position="287"/>
    </location>
    <ligand>
        <name>K(+)</name>
        <dbReference type="ChEBI" id="CHEBI:29103"/>
    </ligand>
</feature>
<dbReference type="InterPro" id="IPR029056">
    <property type="entry name" value="Ribokinase-like"/>
</dbReference>
<feature type="binding site" evidence="12">
    <location>
        <position position="184"/>
    </location>
    <ligand>
        <name>ATP</name>
        <dbReference type="ChEBI" id="CHEBI:30616"/>
    </ligand>
</feature>
<evidence type="ECO:0000256" key="13">
    <source>
        <dbReference type="PIRNR" id="PIRNR000535"/>
    </source>
</evidence>
<keyword evidence="4 12" id="KW-0808">Transferase</keyword>
<keyword evidence="7 12" id="KW-0418">Kinase</keyword>
<comment type="caution">
    <text evidence="12">Lacks conserved residue(s) required for the propagation of feature annotation.</text>
</comment>
<evidence type="ECO:0000256" key="9">
    <source>
        <dbReference type="ARBA" id="ARBA00022842"/>
    </source>
</evidence>
<dbReference type="EC" id="2.7.1.15" evidence="2 12"/>
<dbReference type="NCBIfam" id="TIGR02152">
    <property type="entry name" value="D_ribokin_bact"/>
    <property type="match status" value="1"/>
</dbReference>
<evidence type="ECO:0000256" key="12">
    <source>
        <dbReference type="HAMAP-Rule" id="MF_01987"/>
    </source>
</evidence>
<keyword evidence="11 12" id="KW-0119">Carbohydrate metabolism</keyword>
<feature type="binding site" evidence="12">
    <location>
        <position position="285"/>
    </location>
    <ligand>
        <name>K(+)</name>
        <dbReference type="ChEBI" id="CHEBI:29103"/>
    </ligand>
</feature>
<keyword evidence="6 12" id="KW-0547">Nucleotide-binding</keyword>
<comment type="catalytic activity">
    <reaction evidence="13">
        <text>D-tagatofuranose 6-phosphate + ATP = D-tagatofuranose 1,6-bisphosphate + ADP + H(+)</text>
        <dbReference type="Rhea" id="RHEA:12420"/>
        <dbReference type="ChEBI" id="CHEBI:15378"/>
        <dbReference type="ChEBI" id="CHEBI:30616"/>
        <dbReference type="ChEBI" id="CHEBI:58694"/>
        <dbReference type="ChEBI" id="CHEBI:58695"/>
        <dbReference type="ChEBI" id="CHEBI:456216"/>
        <dbReference type="EC" id="2.7.1.144"/>
    </reaction>
</comment>
<keyword evidence="13" id="KW-0423">Lactose metabolism</keyword>